<organism evidence="1 2">
    <name type="scientific">Sphaerobolus stellatus (strain SS14)</name>
    <dbReference type="NCBI Taxonomy" id="990650"/>
    <lineage>
        <taxon>Eukaryota</taxon>
        <taxon>Fungi</taxon>
        <taxon>Dikarya</taxon>
        <taxon>Basidiomycota</taxon>
        <taxon>Agaricomycotina</taxon>
        <taxon>Agaricomycetes</taxon>
        <taxon>Phallomycetidae</taxon>
        <taxon>Geastrales</taxon>
        <taxon>Sphaerobolaceae</taxon>
        <taxon>Sphaerobolus</taxon>
    </lineage>
</organism>
<feature type="non-terminal residue" evidence="1">
    <location>
        <position position="69"/>
    </location>
</feature>
<gene>
    <name evidence="1" type="ORF">M422DRAFT_133312</name>
</gene>
<dbReference type="OrthoDB" id="10642171at2759"/>
<feature type="non-terminal residue" evidence="1">
    <location>
        <position position="1"/>
    </location>
</feature>
<protein>
    <submittedName>
        <fullName evidence="1">Uncharacterized protein</fullName>
    </submittedName>
</protein>
<sequence length="69" mass="8126">DIPLIGKCQTAGWKPKLRWGSCRVYEEKGYSFLLIEYPIQGCHMIPAFENSWKVVYFNDLVDRDAFLRI</sequence>
<dbReference type="HOGENOM" id="CLU_204267_0_0_1"/>
<evidence type="ECO:0000313" key="1">
    <source>
        <dbReference type="EMBL" id="KIJ23228.1"/>
    </source>
</evidence>
<proteinExistence type="predicted"/>
<dbReference type="EMBL" id="KN837752">
    <property type="protein sequence ID" value="KIJ23228.1"/>
    <property type="molecule type" value="Genomic_DNA"/>
</dbReference>
<keyword evidence="2" id="KW-1185">Reference proteome</keyword>
<accession>A0A0C9T311</accession>
<dbReference type="AlphaFoldDB" id="A0A0C9T311"/>
<evidence type="ECO:0000313" key="2">
    <source>
        <dbReference type="Proteomes" id="UP000054279"/>
    </source>
</evidence>
<name>A0A0C9T311_SPHS4</name>
<reference evidence="1 2" key="1">
    <citation type="submission" date="2014-06" db="EMBL/GenBank/DDBJ databases">
        <title>Evolutionary Origins and Diversification of the Mycorrhizal Mutualists.</title>
        <authorList>
            <consortium name="DOE Joint Genome Institute"/>
            <consortium name="Mycorrhizal Genomics Consortium"/>
            <person name="Kohler A."/>
            <person name="Kuo A."/>
            <person name="Nagy L.G."/>
            <person name="Floudas D."/>
            <person name="Copeland A."/>
            <person name="Barry K.W."/>
            <person name="Cichocki N."/>
            <person name="Veneault-Fourrey C."/>
            <person name="LaButti K."/>
            <person name="Lindquist E.A."/>
            <person name="Lipzen A."/>
            <person name="Lundell T."/>
            <person name="Morin E."/>
            <person name="Murat C."/>
            <person name="Riley R."/>
            <person name="Ohm R."/>
            <person name="Sun H."/>
            <person name="Tunlid A."/>
            <person name="Henrissat B."/>
            <person name="Grigoriev I.V."/>
            <person name="Hibbett D.S."/>
            <person name="Martin F."/>
        </authorList>
    </citation>
    <scope>NUCLEOTIDE SEQUENCE [LARGE SCALE GENOMIC DNA]</scope>
    <source>
        <strain evidence="1 2">SS14</strain>
    </source>
</reference>
<dbReference type="Proteomes" id="UP000054279">
    <property type="component" value="Unassembled WGS sequence"/>
</dbReference>